<keyword evidence="10" id="KW-0137">Centromere</keyword>
<sequence length="160" mass="18486">MDDNLYEYETQFLGFSPKGFVDTVYNIIADVWTSVVQDEIISRTPLSELNTAQLSAMKKALILLVCKDCKLGHVMDELEQYVLKYVFRIPDFLTLPEDLPNLDVIEQVDEERQICDRIKALESEIIELRLARIMLDDEIQNTEKLLDVIQELEGISTTDK</sequence>
<proteinExistence type="inferred from homology"/>
<dbReference type="WBParaSite" id="SMUV_0000754701-mRNA-1">
    <property type="protein sequence ID" value="SMUV_0000754701-mRNA-1"/>
    <property type="gene ID" value="SMUV_0000754701"/>
</dbReference>
<evidence type="ECO:0000256" key="2">
    <source>
        <dbReference type="ARBA" id="ARBA00008643"/>
    </source>
</evidence>
<evidence type="ECO:0000256" key="5">
    <source>
        <dbReference type="ARBA" id="ARBA00022618"/>
    </source>
</evidence>
<evidence type="ECO:0000256" key="3">
    <source>
        <dbReference type="ARBA" id="ARBA00013793"/>
    </source>
</evidence>
<organism evidence="11 12">
    <name type="scientific">Syphacia muris</name>
    <dbReference type="NCBI Taxonomy" id="451379"/>
    <lineage>
        <taxon>Eukaryota</taxon>
        <taxon>Metazoa</taxon>
        <taxon>Ecdysozoa</taxon>
        <taxon>Nematoda</taxon>
        <taxon>Chromadorea</taxon>
        <taxon>Rhabditida</taxon>
        <taxon>Spirurina</taxon>
        <taxon>Oxyuridomorpha</taxon>
        <taxon>Oxyuroidea</taxon>
        <taxon>Oxyuridae</taxon>
        <taxon>Syphacia</taxon>
    </lineage>
</organism>
<evidence type="ECO:0000256" key="6">
    <source>
        <dbReference type="ARBA" id="ARBA00022776"/>
    </source>
</evidence>
<keyword evidence="11" id="KW-1185">Reference proteome</keyword>
<keyword evidence="9" id="KW-0131">Cell cycle</keyword>
<keyword evidence="5" id="KW-0132">Cell division</keyword>
<evidence type="ECO:0000256" key="10">
    <source>
        <dbReference type="ARBA" id="ARBA00023328"/>
    </source>
</evidence>
<accession>A0A0N5AS01</accession>
<name>A0A0N5AS01_9BILA</name>
<keyword evidence="7" id="KW-0995">Kinetochore</keyword>
<reference evidence="12" key="1">
    <citation type="submission" date="2017-02" db="UniProtKB">
        <authorList>
            <consortium name="WormBaseParasite"/>
        </authorList>
    </citation>
    <scope>IDENTIFICATION</scope>
</reference>
<dbReference type="GO" id="GO:0005634">
    <property type="term" value="C:nucleus"/>
    <property type="evidence" value="ECO:0007669"/>
    <property type="project" value="InterPro"/>
</dbReference>
<dbReference type="GO" id="GO:0051301">
    <property type="term" value="P:cell division"/>
    <property type="evidence" value="ECO:0007669"/>
    <property type="project" value="UniProtKB-KW"/>
</dbReference>
<dbReference type="GO" id="GO:0000444">
    <property type="term" value="C:MIS12/MIND type complex"/>
    <property type="evidence" value="ECO:0007669"/>
    <property type="project" value="TreeGrafter"/>
</dbReference>
<protein>
    <recommendedName>
        <fullName evidence="3">Protein MIS12 homolog</fullName>
    </recommendedName>
</protein>
<keyword evidence="8" id="KW-0175">Coiled coil</keyword>
<evidence type="ECO:0000256" key="7">
    <source>
        <dbReference type="ARBA" id="ARBA00022838"/>
    </source>
</evidence>
<dbReference type="PANTHER" id="PTHR14527:SF2">
    <property type="entry name" value="PROTEIN MIS12 HOMOLOG"/>
    <property type="match status" value="1"/>
</dbReference>
<evidence type="ECO:0000313" key="12">
    <source>
        <dbReference type="WBParaSite" id="SMUV_0000754701-mRNA-1"/>
    </source>
</evidence>
<comment type="similarity">
    <text evidence="2">Belongs to the mis12 family.</text>
</comment>
<dbReference type="GO" id="GO:0051382">
    <property type="term" value="P:kinetochore assembly"/>
    <property type="evidence" value="ECO:0007669"/>
    <property type="project" value="TreeGrafter"/>
</dbReference>
<evidence type="ECO:0000313" key="11">
    <source>
        <dbReference type="Proteomes" id="UP000046393"/>
    </source>
</evidence>
<dbReference type="InterPro" id="IPR008685">
    <property type="entry name" value="Centromere_Mis12"/>
</dbReference>
<evidence type="ECO:0000256" key="9">
    <source>
        <dbReference type="ARBA" id="ARBA00023306"/>
    </source>
</evidence>
<dbReference type="AlphaFoldDB" id="A0A0N5AS01"/>
<dbReference type="GO" id="GO:0000070">
    <property type="term" value="P:mitotic sister chromatid segregation"/>
    <property type="evidence" value="ECO:0007669"/>
    <property type="project" value="TreeGrafter"/>
</dbReference>
<dbReference type="Pfam" id="PF05859">
    <property type="entry name" value="Mis12"/>
    <property type="match status" value="1"/>
</dbReference>
<keyword evidence="4" id="KW-0158">Chromosome</keyword>
<evidence type="ECO:0000256" key="4">
    <source>
        <dbReference type="ARBA" id="ARBA00022454"/>
    </source>
</evidence>
<evidence type="ECO:0000256" key="1">
    <source>
        <dbReference type="ARBA" id="ARBA00004629"/>
    </source>
</evidence>
<evidence type="ECO:0000256" key="8">
    <source>
        <dbReference type="ARBA" id="ARBA00023054"/>
    </source>
</evidence>
<comment type="subcellular location">
    <subcellularLocation>
        <location evidence="1">Chromosome</location>
        <location evidence="1">Centromere</location>
        <location evidence="1">Kinetochore</location>
    </subcellularLocation>
</comment>
<dbReference type="Proteomes" id="UP000046393">
    <property type="component" value="Unplaced"/>
</dbReference>
<dbReference type="PANTHER" id="PTHR14527">
    <property type="entry name" value="PROTEIN MIS12 HOMOLOG"/>
    <property type="match status" value="1"/>
</dbReference>
<keyword evidence="6" id="KW-0498">Mitosis</keyword>